<organism evidence="1 2">
    <name type="scientific">Candidatus Gallitreponema excrementavium</name>
    <dbReference type="NCBI Taxonomy" id="2840840"/>
    <lineage>
        <taxon>Bacteria</taxon>
        <taxon>Pseudomonadati</taxon>
        <taxon>Spirochaetota</taxon>
        <taxon>Spirochaetia</taxon>
        <taxon>Spirochaetales</taxon>
        <taxon>Candidatus Gallitreponema</taxon>
    </lineage>
</organism>
<accession>A0A9D9HN44</accession>
<dbReference type="AlphaFoldDB" id="A0A9D9HN44"/>
<evidence type="ECO:0000313" key="2">
    <source>
        <dbReference type="Proteomes" id="UP000823638"/>
    </source>
</evidence>
<evidence type="ECO:0000313" key="1">
    <source>
        <dbReference type="EMBL" id="MBO8456825.1"/>
    </source>
</evidence>
<sequence>MKAMDLFEAYKQDKLPKDEGYIVSSFFSEQSTYSMYEIISYSGVKAIFAGEDSITFQSNGKKVHVLVEPASYPTKSIEPYCRSSAEQIPLRFKELNILTAKNQSRVMSSKKPIDSLSSFTITKPSGINFCFVFYMRPDVFDSLQLLMEKTLNKEGLVPQSDAKKAAEIVVETVKKEMTWDKDRE</sequence>
<gene>
    <name evidence="1" type="ORF">IAA81_01195</name>
</gene>
<reference evidence="1" key="1">
    <citation type="submission" date="2020-10" db="EMBL/GenBank/DDBJ databases">
        <authorList>
            <person name="Gilroy R."/>
        </authorList>
    </citation>
    <scope>NUCLEOTIDE SEQUENCE</scope>
    <source>
        <strain evidence="1">10532</strain>
    </source>
</reference>
<dbReference type="EMBL" id="JADIMM010000019">
    <property type="protein sequence ID" value="MBO8456825.1"/>
    <property type="molecule type" value="Genomic_DNA"/>
</dbReference>
<name>A0A9D9HN44_9SPIR</name>
<reference evidence="1" key="2">
    <citation type="journal article" date="2021" name="PeerJ">
        <title>Extensive microbial diversity within the chicken gut microbiome revealed by metagenomics and culture.</title>
        <authorList>
            <person name="Gilroy R."/>
            <person name="Ravi A."/>
            <person name="Getino M."/>
            <person name="Pursley I."/>
            <person name="Horton D.L."/>
            <person name="Alikhan N.F."/>
            <person name="Baker D."/>
            <person name="Gharbi K."/>
            <person name="Hall N."/>
            <person name="Watson M."/>
            <person name="Adriaenssens E.M."/>
            <person name="Foster-Nyarko E."/>
            <person name="Jarju S."/>
            <person name="Secka A."/>
            <person name="Antonio M."/>
            <person name="Oren A."/>
            <person name="Chaudhuri R.R."/>
            <person name="La Ragione R."/>
            <person name="Hildebrand F."/>
            <person name="Pallen M.J."/>
        </authorList>
    </citation>
    <scope>NUCLEOTIDE SEQUENCE</scope>
    <source>
        <strain evidence="1">10532</strain>
    </source>
</reference>
<protein>
    <submittedName>
        <fullName evidence="1">Uncharacterized protein</fullName>
    </submittedName>
</protein>
<proteinExistence type="predicted"/>
<dbReference type="Proteomes" id="UP000823638">
    <property type="component" value="Unassembled WGS sequence"/>
</dbReference>
<comment type="caution">
    <text evidence="1">The sequence shown here is derived from an EMBL/GenBank/DDBJ whole genome shotgun (WGS) entry which is preliminary data.</text>
</comment>